<evidence type="ECO:0000256" key="6">
    <source>
        <dbReference type="RuleBase" id="RU364150"/>
    </source>
</evidence>
<comment type="subcellular location">
    <subcellularLocation>
        <location evidence="1 6">Nucleus</location>
    </subcellularLocation>
</comment>
<dbReference type="Proteomes" id="UP001642540">
    <property type="component" value="Unassembled WGS sequence"/>
</dbReference>
<evidence type="ECO:0000256" key="5">
    <source>
        <dbReference type="ARBA" id="ARBA00023242"/>
    </source>
</evidence>
<dbReference type="Pfam" id="PF09637">
    <property type="entry name" value="Med18"/>
    <property type="match status" value="1"/>
</dbReference>
<name>A0ABP1S9A7_9HEXA</name>
<evidence type="ECO:0000256" key="2">
    <source>
        <dbReference type="ARBA" id="ARBA00009814"/>
    </source>
</evidence>
<evidence type="ECO:0000256" key="3">
    <source>
        <dbReference type="ARBA" id="ARBA00023015"/>
    </source>
</evidence>
<evidence type="ECO:0000313" key="7">
    <source>
        <dbReference type="EMBL" id="CAL8147525.1"/>
    </source>
</evidence>
<gene>
    <name evidence="6" type="primary">MED18</name>
    <name evidence="7" type="ORF">ODALV1_LOCUS31160</name>
</gene>
<reference evidence="7 8" key="1">
    <citation type="submission" date="2024-08" db="EMBL/GenBank/DDBJ databases">
        <authorList>
            <person name="Cucini C."/>
            <person name="Frati F."/>
        </authorList>
    </citation>
    <scope>NUCLEOTIDE SEQUENCE [LARGE SCALE GENOMIC DNA]</scope>
</reference>
<dbReference type="EMBL" id="CAXLJM020000166">
    <property type="protein sequence ID" value="CAL8147525.1"/>
    <property type="molecule type" value="Genomic_DNA"/>
</dbReference>
<proteinExistence type="inferred from homology"/>
<dbReference type="Gene3D" id="2.40.320.10">
    <property type="entry name" value="Hypothetical Protein Pfu-838710-001"/>
    <property type="match status" value="1"/>
</dbReference>
<dbReference type="InterPro" id="IPR019095">
    <property type="entry name" value="Mediator_Med18"/>
</dbReference>
<organism evidence="7 8">
    <name type="scientific">Orchesella dallaii</name>
    <dbReference type="NCBI Taxonomy" id="48710"/>
    <lineage>
        <taxon>Eukaryota</taxon>
        <taxon>Metazoa</taxon>
        <taxon>Ecdysozoa</taxon>
        <taxon>Arthropoda</taxon>
        <taxon>Hexapoda</taxon>
        <taxon>Collembola</taxon>
        <taxon>Entomobryomorpha</taxon>
        <taxon>Entomobryoidea</taxon>
        <taxon>Orchesellidae</taxon>
        <taxon>Orchesellinae</taxon>
        <taxon>Orchesella</taxon>
    </lineage>
</organism>
<keyword evidence="8" id="KW-1185">Reference proteome</keyword>
<comment type="similarity">
    <text evidence="2 6">Belongs to the Mediator complex subunit 18 family.</text>
</comment>
<keyword evidence="4 6" id="KW-0804">Transcription</keyword>
<evidence type="ECO:0000256" key="4">
    <source>
        <dbReference type="ARBA" id="ARBA00023163"/>
    </source>
</evidence>
<dbReference type="PANTHER" id="PTHR13321">
    <property type="entry name" value="MEDIATOR OF RNA POLYMERASE II TRANSCRIPTION, SUBUNIT 18"/>
    <property type="match status" value="1"/>
</dbReference>
<comment type="subunit">
    <text evidence="6">Component of the Mediator complex.</text>
</comment>
<accession>A0ABP1S9A7</accession>
<keyword evidence="6" id="KW-0010">Activator</keyword>
<protein>
    <recommendedName>
        <fullName evidence="6">Mediator of RNA polymerase II transcription subunit 18</fullName>
    </recommendedName>
    <alternativeName>
        <fullName evidence="6">Mediator complex subunit 18</fullName>
    </alternativeName>
</protein>
<keyword evidence="3 6" id="KW-0805">Transcription regulation</keyword>
<comment type="function">
    <text evidence="6">Component of the Mediator complex, a coactivator involved in the regulated transcription of nearly all RNA polymerase II-dependent genes. Mediator functions as a bridge to convey information from gene-specific regulatory proteins to the basal RNA polymerase II transcription machinery. Mediator is recruited to promoters by direct interactions with regulatory proteins and serves as a scaffold for the assembly of a functional preinitiation complex with RNA polymerase II and the general transcription factors.</text>
</comment>
<sequence>MFMGQPELGDKNRPTMVRSVLDISVGSDIVEFLKELGCRREFDFITKGFIFRKGRLKIIVGKLYRSEAGKAPHELEPVSGSHYVEMSVVTPTGQDIVGEDMRNLAEQIKPLVNLDKVDHRRLP</sequence>
<evidence type="ECO:0000313" key="8">
    <source>
        <dbReference type="Proteomes" id="UP001642540"/>
    </source>
</evidence>
<comment type="caution">
    <text evidence="7">The sequence shown here is derived from an EMBL/GenBank/DDBJ whole genome shotgun (WGS) entry which is preliminary data.</text>
</comment>
<keyword evidence="5 6" id="KW-0539">Nucleus</keyword>
<dbReference type="PANTHER" id="PTHR13321:SF2">
    <property type="entry name" value="MEDIATOR OF RNA POLYMERASE II TRANSCRIPTION SUBUNIT 18"/>
    <property type="match status" value="1"/>
</dbReference>
<evidence type="ECO:0000256" key="1">
    <source>
        <dbReference type="ARBA" id="ARBA00004123"/>
    </source>
</evidence>